<accession>A0A2I2GH96</accession>
<dbReference type="VEuPathDB" id="FungiDB:P170DRAFT_472159"/>
<dbReference type="GeneID" id="36560612"/>
<dbReference type="EMBL" id="MSFO01000002">
    <property type="protein sequence ID" value="PLB52252.1"/>
    <property type="molecule type" value="Genomic_DNA"/>
</dbReference>
<keyword evidence="3" id="KW-1185">Reference proteome</keyword>
<comment type="caution">
    <text evidence="2">The sequence shown here is derived from an EMBL/GenBank/DDBJ whole genome shotgun (WGS) entry which is preliminary data.</text>
</comment>
<evidence type="ECO:0000313" key="3">
    <source>
        <dbReference type="Proteomes" id="UP000234275"/>
    </source>
</evidence>
<evidence type="ECO:0000256" key="1">
    <source>
        <dbReference type="SAM" id="MobiDB-lite"/>
    </source>
</evidence>
<reference evidence="2 3" key="1">
    <citation type="submission" date="2016-12" db="EMBL/GenBank/DDBJ databases">
        <title>The genomes of Aspergillus section Nigri reveals drivers in fungal speciation.</title>
        <authorList>
            <consortium name="DOE Joint Genome Institute"/>
            <person name="Vesth T.C."/>
            <person name="Nybo J."/>
            <person name="Theobald S."/>
            <person name="Brandl J."/>
            <person name="Frisvad J.C."/>
            <person name="Nielsen K.F."/>
            <person name="Lyhne E.K."/>
            <person name="Kogle M.E."/>
            <person name="Kuo A."/>
            <person name="Riley R."/>
            <person name="Clum A."/>
            <person name="Nolan M."/>
            <person name="Lipzen A."/>
            <person name="Salamov A."/>
            <person name="Henrissat B."/>
            <person name="Wiebenga A."/>
            <person name="De Vries R.P."/>
            <person name="Grigoriev I.V."/>
            <person name="Mortensen U.H."/>
            <person name="Andersen M.R."/>
            <person name="Baker S.E."/>
        </authorList>
    </citation>
    <scope>NUCLEOTIDE SEQUENCE [LARGE SCALE GENOMIC DNA]</scope>
    <source>
        <strain evidence="2 3">IBT 23096</strain>
    </source>
</reference>
<dbReference type="RefSeq" id="XP_024707554.1">
    <property type="nucleotide sequence ID" value="XM_024852914.1"/>
</dbReference>
<dbReference type="Proteomes" id="UP000234275">
    <property type="component" value="Unassembled WGS sequence"/>
</dbReference>
<name>A0A2I2GH96_9EURO</name>
<feature type="compositionally biased region" description="Basic and acidic residues" evidence="1">
    <location>
        <begin position="53"/>
        <end position="64"/>
    </location>
</feature>
<organism evidence="2 3">
    <name type="scientific">Aspergillus steynii IBT 23096</name>
    <dbReference type="NCBI Taxonomy" id="1392250"/>
    <lineage>
        <taxon>Eukaryota</taxon>
        <taxon>Fungi</taxon>
        <taxon>Dikarya</taxon>
        <taxon>Ascomycota</taxon>
        <taxon>Pezizomycotina</taxon>
        <taxon>Eurotiomycetes</taxon>
        <taxon>Eurotiomycetidae</taxon>
        <taxon>Eurotiales</taxon>
        <taxon>Aspergillaceae</taxon>
        <taxon>Aspergillus</taxon>
        <taxon>Aspergillus subgen. Circumdati</taxon>
    </lineage>
</organism>
<protein>
    <submittedName>
        <fullName evidence="2">Uncharacterized protein</fullName>
    </submittedName>
</protein>
<proteinExistence type="predicted"/>
<feature type="compositionally biased region" description="Low complexity" evidence="1">
    <location>
        <begin position="12"/>
        <end position="21"/>
    </location>
</feature>
<sequence>MGKRKNPEPDSPLDSLPDSLPDSPPNPPSDSPPDPTPDPTDHAESSSAPAKRPKTEPKKLKDIPTTKANWQTEATSLGVESTSINKMGALCSGSTVTADQFLAFRVIWPPTKKATELDIPNKERARQILGELEPYFDNYTRHIDTLRSSSPPIQLGPFQLVLSSQQMVENKVPAESTPPYGLRVRWNTKNMRHDTPLSHFSDITAAANSENPHKDFAPTKDEQIVNESLVMLLSALALNTPGIPCLWNSTRIGFRVDFETASMEARTDGYLGLRGGSNEEETFAILEAKSRVRTRKADEHSIYFQESAELVCWIKHDQKESRKYGLPALKTGYHSRLLIAQDRHEIYVVIATYDDTYIQYLNGEEVPSSCFMTMQEYGPFNTMFGNNMRRFAEFAIGFSLAIEADPLPQEPIRTSGRLESDHESE</sequence>
<gene>
    <name evidence="2" type="ORF">P170DRAFT_472159</name>
</gene>
<dbReference type="STRING" id="1392250.A0A2I2GH96"/>
<dbReference type="AlphaFoldDB" id="A0A2I2GH96"/>
<feature type="region of interest" description="Disordered" evidence="1">
    <location>
        <begin position="1"/>
        <end position="74"/>
    </location>
</feature>
<dbReference type="OrthoDB" id="3508621at2759"/>
<feature type="compositionally biased region" description="Pro residues" evidence="1">
    <location>
        <begin position="22"/>
        <end position="38"/>
    </location>
</feature>
<evidence type="ECO:0000313" key="2">
    <source>
        <dbReference type="EMBL" id="PLB52252.1"/>
    </source>
</evidence>